<proteinExistence type="predicted"/>
<dbReference type="Proteomes" id="UP001162087">
    <property type="component" value="Chromosome 7"/>
</dbReference>
<evidence type="ECO:0000313" key="2">
    <source>
        <dbReference type="Proteomes" id="UP001162087"/>
    </source>
</evidence>
<dbReference type="OrthoDB" id="4069286at2759"/>
<protein>
    <submittedName>
        <fullName evidence="1">Uncharacterized protein</fullName>
    </submittedName>
</protein>
<dbReference type="Gene3D" id="3.40.50.10130">
    <property type="match status" value="1"/>
</dbReference>
<accession>A0AA35JHG1</accession>
<reference evidence="1" key="1">
    <citation type="submission" date="2022-10" db="EMBL/GenBank/DDBJ databases">
        <authorList>
            <person name="Byrne P K."/>
        </authorList>
    </citation>
    <scope>NUCLEOTIDE SEQUENCE</scope>
    <source>
        <strain evidence="1">IFO1802</strain>
    </source>
</reference>
<keyword evidence="2" id="KW-1185">Reference proteome</keyword>
<organism evidence="1 2">
    <name type="scientific">Saccharomyces kudriavzevii (strain ATCC MYA-4449 / AS 2.2408 / CBS 8840 / NBRC 1802 / NCYC 2889)</name>
    <name type="common">Yeast</name>
    <dbReference type="NCBI Taxonomy" id="226230"/>
    <lineage>
        <taxon>Eukaryota</taxon>
        <taxon>Fungi</taxon>
        <taxon>Dikarya</taxon>
        <taxon>Ascomycota</taxon>
        <taxon>Saccharomycotina</taxon>
        <taxon>Saccharomycetes</taxon>
        <taxon>Saccharomycetales</taxon>
        <taxon>Saccharomycetaceae</taxon>
        <taxon>Saccharomyces</taxon>
    </lineage>
</organism>
<gene>
    <name evidence="1" type="primary">SKDI07G0170</name>
    <name evidence="1" type="ORF">SKDI_07G0170</name>
</gene>
<evidence type="ECO:0000313" key="1">
    <source>
        <dbReference type="EMBL" id="CAI4061314.1"/>
    </source>
</evidence>
<sequence>MNSRVWEVKVPQCNYDVGGYFALSRSLRENIKLERRAQKYLKELKALQIKPLEIIRSKISGTINGEEYFLEAVHPTSRKQRTTITVHETWDIANREQDIEEVLLYESLREKLKIEKQDMIFFKWIKNLSAQLYFPLQQPVSKNKLADSNMKLSWFNIPTLKRSSSQKNASPPNLRYMPSALEARYNKLTEEKLDFCVKFSDGSLSDWDPKFFEQAYDNYLLKLLPAKRFLKNNNQRCKRSSKASLKNWAVTTPECDQELDVFERSYDELFNTHFNKLEFFKIRVKKAKRNKPIGKRTQGIWCLDKEDLKILVWNPLKKICNHTWDTIFRNETINEEVYSIKRMRLKFQKLDSSSLELIDNQRKTFGTIKLAMGSPNEKAVENTTFEESERNDTTADGIGKLDPNNSILSSKVDINTSLAPQKRSFIDNELMSILATKKKFKKHREGSGNATNISSTSYLINSGTYANPQGETSVTNSVYDDNRDFSFNSSSIRHSILEDGIENKCIAVNANKMTENQKVIQSLCKNSQLNLIEQPYIGECDFIINHSTCLYKIQINQFLQLRENGPLYYDKAINDLLTEFHKVIILVEFSEILQDVDPDLFWKVRFYLLHPHIEVFFIHKDANLFIDWMKYFITKWALPYDGEKVENMACIDVLLDLGFNILLVRRIFQTYNLQEFFIAIIQEESQAVELLTISQMTRLKKLLTLEW</sequence>
<dbReference type="EMBL" id="OX365902">
    <property type="protein sequence ID" value="CAI4061314.1"/>
    <property type="molecule type" value="Genomic_DNA"/>
</dbReference>
<name>A0AA35JHG1_SACK1</name>